<dbReference type="InterPro" id="IPR036291">
    <property type="entry name" value="NAD(P)-bd_dom_sf"/>
</dbReference>
<dbReference type="Gene3D" id="3.40.50.720">
    <property type="entry name" value="NAD(P)-binding Rossmann-like Domain"/>
    <property type="match status" value="1"/>
</dbReference>
<dbReference type="GO" id="GO:0016491">
    <property type="term" value="F:oxidoreductase activity"/>
    <property type="evidence" value="ECO:0007669"/>
    <property type="project" value="UniProtKB-KW"/>
</dbReference>
<keyword evidence="5" id="KW-1185">Reference proteome</keyword>
<dbReference type="InterPro" id="IPR002347">
    <property type="entry name" value="SDR_fam"/>
</dbReference>
<dbReference type="InterPro" id="IPR020904">
    <property type="entry name" value="Sc_DH/Rdtase_CS"/>
</dbReference>
<reference evidence="4 5" key="1">
    <citation type="submission" date="2019-09" db="EMBL/GenBank/DDBJ databases">
        <authorList>
            <person name="Chen X.-Y."/>
        </authorList>
    </citation>
    <scope>NUCLEOTIDE SEQUENCE [LARGE SCALE GENOMIC DNA]</scope>
    <source>
        <strain evidence="4 5">NY5</strain>
    </source>
</reference>
<sequence>MRDFKQKVAVVTGGASGIGQALALELARRGADVAYCDVADLGQTDKLMAALPGRHLSARVDISDRAAVAAFREQVLAQYDHVDVLINNAGIALGDRTFPELTQQDLEKITGVNYWGVVHTTQLFYPDLLERPQSALVNLSSAQGILALPYLVPYCTTKFAVRGFTEALRVEHTVRGLEHMSIHCVHPGAVATDITRNADYQGENSQRFHEELQQGVKPERAAQLILRGVSKGKGRIFIGNGIWNDRLARWFPNTYPGLIKRIMRLTGVAIR</sequence>
<evidence type="ECO:0000313" key="5">
    <source>
        <dbReference type="Proteomes" id="UP000323708"/>
    </source>
</evidence>
<dbReference type="CDD" id="cd05233">
    <property type="entry name" value="SDR_c"/>
    <property type="match status" value="1"/>
</dbReference>
<dbReference type="PANTHER" id="PTHR44196">
    <property type="entry name" value="DEHYDROGENASE/REDUCTASE SDR FAMILY MEMBER 7B"/>
    <property type="match status" value="1"/>
</dbReference>
<dbReference type="SUPFAM" id="SSF51735">
    <property type="entry name" value="NAD(P)-binding Rossmann-fold domains"/>
    <property type="match status" value="1"/>
</dbReference>
<evidence type="ECO:0000256" key="1">
    <source>
        <dbReference type="ARBA" id="ARBA00006484"/>
    </source>
</evidence>
<dbReference type="Proteomes" id="UP000323708">
    <property type="component" value="Unassembled WGS sequence"/>
</dbReference>
<accession>A0A5B0X4F6</accession>
<dbReference type="PRINTS" id="PR00081">
    <property type="entry name" value="GDHRDH"/>
</dbReference>
<dbReference type="PROSITE" id="PS00061">
    <property type="entry name" value="ADH_SHORT"/>
    <property type="match status" value="1"/>
</dbReference>
<evidence type="ECO:0000313" key="4">
    <source>
        <dbReference type="EMBL" id="KAA1194132.1"/>
    </source>
</evidence>
<dbReference type="AlphaFoldDB" id="A0A5B0X4F6"/>
<proteinExistence type="inferred from homology"/>
<organism evidence="4 5">
    <name type="scientific">Pseudohalioglobus sediminis</name>
    <dbReference type="NCBI Taxonomy" id="2606449"/>
    <lineage>
        <taxon>Bacteria</taxon>
        <taxon>Pseudomonadati</taxon>
        <taxon>Pseudomonadota</taxon>
        <taxon>Gammaproteobacteria</taxon>
        <taxon>Cellvibrionales</taxon>
        <taxon>Halieaceae</taxon>
        <taxon>Pseudohalioglobus</taxon>
    </lineage>
</organism>
<name>A0A5B0X4F6_9GAMM</name>
<dbReference type="GO" id="GO:0016020">
    <property type="term" value="C:membrane"/>
    <property type="evidence" value="ECO:0007669"/>
    <property type="project" value="TreeGrafter"/>
</dbReference>
<gene>
    <name evidence="4" type="ORF">F0M18_01445</name>
</gene>
<dbReference type="EMBL" id="VTUX01000001">
    <property type="protein sequence ID" value="KAA1194132.1"/>
    <property type="molecule type" value="Genomic_DNA"/>
</dbReference>
<comment type="caution">
    <text evidence="4">The sequence shown here is derived from an EMBL/GenBank/DDBJ whole genome shotgun (WGS) entry which is preliminary data.</text>
</comment>
<keyword evidence="2" id="KW-0560">Oxidoreductase</keyword>
<evidence type="ECO:0000256" key="2">
    <source>
        <dbReference type="ARBA" id="ARBA00023002"/>
    </source>
</evidence>
<dbReference type="RefSeq" id="WP_149609601.1">
    <property type="nucleotide sequence ID" value="NZ_VTUX01000001.1"/>
</dbReference>
<comment type="similarity">
    <text evidence="1 3">Belongs to the short-chain dehydrogenases/reductases (SDR) family.</text>
</comment>
<protein>
    <submittedName>
        <fullName evidence="4">SDR family oxidoreductase</fullName>
    </submittedName>
</protein>
<evidence type="ECO:0000256" key="3">
    <source>
        <dbReference type="RuleBase" id="RU000363"/>
    </source>
</evidence>
<dbReference type="PRINTS" id="PR00080">
    <property type="entry name" value="SDRFAMILY"/>
</dbReference>
<dbReference type="PANTHER" id="PTHR44196:SF1">
    <property type="entry name" value="DEHYDROGENASE_REDUCTASE SDR FAMILY MEMBER 7B"/>
    <property type="match status" value="1"/>
</dbReference>
<dbReference type="Pfam" id="PF00106">
    <property type="entry name" value="adh_short"/>
    <property type="match status" value="1"/>
</dbReference>